<dbReference type="EMBL" id="JBHUOP010000004">
    <property type="protein sequence ID" value="MFD2840865.1"/>
    <property type="molecule type" value="Genomic_DNA"/>
</dbReference>
<feature type="transmembrane region" description="Helical" evidence="2">
    <location>
        <begin position="20"/>
        <end position="40"/>
    </location>
</feature>
<keyword evidence="2" id="KW-0812">Transmembrane</keyword>
<feature type="domain" description="Alpha/beta-hydrolase N-terminal" evidence="4">
    <location>
        <begin position="39"/>
        <end position="247"/>
    </location>
</feature>
<keyword evidence="5" id="KW-0378">Hydrolase</keyword>
<keyword evidence="2" id="KW-1133">Transmembrane helix</keyword>
<dbReference type="Pfam" id="PF15420">
    <property type="entry name" value="Abhydrolase_9_N"/>
    <property type="match status" value="1"/>
</dbReference>
<comment type="caution">
    <text evidence="5">The sequence shown here is derived from an EMBL/GenBank/DDBJ whole genome shotgun (WGS) entry which is preliminary data.</text>
</comment>
<reference evidence="6" key="1">
    <citation type="journal article" date="2019" name="Int. J. Syst. Evol. Microbiol.">
        <title>The Global Catalogue of Microorganisms (GCM) 10K type strain sequencing project: providing services to taxonomists for standard genome sequencing and annotation.</title>
        <authorList>
            <consortium name="The Broad Institute Genomics Platform"/>
            <consortium name="The Broad Institute Genome Sequencing Center for Infectious Disease"/>
            <person name="Wu L."/>
            <person name="Ma J."/>
        </authorList>
    </citation>
    <scope>NUCLEOTIDE SEQUENCE [LARGE SCALE GENOMIC DNA]</scope>
    <source>
        <strain evidence="6">KCTC 33576</strain>
    </source>
</reference>
<keyword evidence="6" id="KW-1185">Reference proteome</keyword>
<feature type="domain" description="Alpha/beta-hydrolase catalytic" evidence="3">
    <location>
        <begin position="271"/>
        <end position="559"/>
    </location>
</feature>
<feature type="transmembrane region" description="Helical" evidence="2">
    <location>
        <begin position="130"/>
        <end position="151"/>
    </location>
</feature>
<evidence type="ECO:0000256" key="2">
    <source>
        <dbReference type="SAM" id="Phobius"/>
    </source>
</evidence>
<evidence type="ECO:0000259" key="3">
    <source>
        <dbReference type="Pfam" id="PF10081"/>
    </source>
</evidence>
<evidence type="ECO:0000259" key="4">
    <source>
        <dbReference type="Pfam" id="PF15420"/>
    </source>
</evidence>
<feature type="transmembrane region" description="Helical" evidence="2">
    <location>
        <begin position="52"/>
        <end position="77"/>
    </location>
</feature>
<evidence type="ECO:0000256" key="1">
    <source>
        <dbReference type="SAM" id="MobiDB-lite"/>
    </source>
</evidence>
<dbReference type="RefSeq" id="WP_377466795.1">
    <property type="nucleotide sequence ID" value="NZ_JBHUOP010000004.1"/>
</dbReference>
<dbReference type="Proteomes" id="UP001597391">
    <property type="component" value="Unassembled WGS sequence"/>
</dbReference>
<protein>
    <submittedName>
        <fullName evidence="5">Alpha/beta hydrolase</fullName>
    </submittedName>
</protein>
<feature type="transmembrane region" description="Helical" evidence="2">
    <location>
        <begin position="89"/>
        <end position="110"/>
    </location>
</feature>
<feature type="compositionally biased region" description="Basic and acidic residues" evidence="1">
    <location>
        <begin position="210"/>
        <end position="222"/>
    </location>
</feature>
<dbReference type="Pfam" id="PF10081">
    <property type="entry name" value="Abhydrolase_9"/>
    <property type="match status" value="1"/>
</dbReference>
<feature type="transmembrane region" description="Helical" evidence="2">
    <location>
        <begin position="171"/>
        <end position="192"/>
    </location>
</feature>
<proteinExistence type="predicted"/>
<feature type="region of interest" description="Disordered" evidence="1">
    <location>
        <begin position="210"/>
        <end position="231"/>
    </location>
</feature>
<evidence type="ECO:0000313" key="6">
    <source>
        <dbReference type="Proteomes" id="UP001597391"/>
    </source>
</evidence>
<dbReference type="GO" id="GO:0016787">
    <property type="term" value="F:hydrolase activity"/>
    <property type="evidence" value="ECO:0007669"/>
    <property type="project" value="UniProtKB-KW"/>
</dbReference>
<name>A0ABW5XHY3_9MICO</name>
<sequence length="579" mass="63796">MNFAVPALVTRWRAHCAVWFARLSPTGVAFGVFAWCVSLAPSLVPRSWVFQGVLSGVSIILAYAFGASVGGFMRWLGFDTPWPDRVTRILWRTFLPIAAFSIVASAYFGADFQTRLRILFGMPGSSPYMFIGQAIVAFSLAIVVLSLSRLLRRIGNWVAAKLGRWFPRRAAILASALIVAVAVLMLVDGTLVRGSMNALNSMYATSDKEYAGDVEQPTRDTRSGSQASLSSWDSLGKMGREFVSGGPSVDDLQAVADQTEALAGREARDPIRVYAGLGEDHDLDATAQQVIAELDRTNAWDRKALLVATTTGTGWIDPAASTTFEYLNAGDTAIASMQYSYLPSWVSFLSDRGTPPQAGKALFEAVYAAWLEKPEDSRPKLYVYGLSLGSYGMQGAFSGLQDLNERTDGAVFVGTPSFTDHWRYFTERRDPGSQQIAPVFDGGKQVRFSASPDDASGLWDIAPVWRAPKVVYVQHASDAVTWWSPELIWNAPDWIDEEPAVDRPMTMRWYPIVTFLQVTFDMFVAGDVPPGHGHMYLREYVDAFAAVTQESRWDTADIDLVKEWVALGPHPESTQEQGR</sequence>
<gene>
    <name evidence="5" type="ORF">ACFSYH_09820</name>
</gene>
<accession>A0ABW5XHY3</accession>
<dbReference type="InterPro" id="IPR027787">
    <property type="entry name" value="Alpha/beta-hydrolase_catalytic"/>
</dbReference>
<dbReference type="InterPro" id="IPR027788">
    <property type="entry name" value="Alpha/beta-hydrolase_N_dom"/>
</dbReference>
<keyword evidence="2" id="KW-0472">Membrane</keyword>
<organism evidence="5 6">
    <name type="scientific">Populibacterium corticicola</name>
    <dbReference type="NCBI Taxonomy" id="1812826"/>
    <lineage>
        <taxon>Bacteria</taxon>
        <taxon>Bacillati</taxon>
        <taxon>Actinomycetota</taxon>
        <taxon>Actinomycetes</taxon>
        <taxon>Micrococcales</taxon>
        <taxon>Jonesiaceae</taxon>
        <taxon>Populibacterium</taxon>
    </lineage>
</organism>
<evidence type="ECO:0000313" key="5">
    <source>
        <dbReference type="EMBL" id="MFD2840865.1"/>
    </source>
</evidence>